<dbReference type="InterPro" id="IPR008927">
    <property type="entry name" value="6-PGluconate_DH-like_C_sf"/>
</dbReference>
<dbReference type="Gene3D" id="3.40.50.720">
    <property type="entry name" value="NAD(P)-binding Rossmann-like Domain"/>
    <property type="match status" value="1"/>
</dbReference>
<dbReference type="InterPro" id="IPR015815">
    <property type="entry name" value="HIBADH-related"/>
</dbReference>
<gene>
    <name evidence="6" type="ORF">DF183_01910</name>
</gene>
<accession>A0A2U2BNC7</accession>
<evidence type="ECO:0000259" key="5">
    <source>
        <dbReference type="Pfam" id="PF14833"/>
    </source>
</evidence>
<dbReference type="InterPro" id="IPR006115">
    <property type="entry name" value="6PGDH_NADP-bd"/>
</dbReference>
<proteinExistence type="predicted"/>
<dbReference type="AlphaFoldDB" id="A0A2U2BNC7"/>
<keyword evidence="2" id="KW-0520">NAD</keyword>
<name>A0A2U2BNC7_ALCFA</name>
<dbReference type="Pfam" id="PF14833">
    <property type="entry name" value="NAD_binding_11"/>
    <property type="match status" value="1"/>
</dbReference>
<dbReference type="InterPro" id="IPR013328">
    <property type="entry name" value="6PGD_dom2"/>
</dbReference>
<evidence type="ECO:0000313" key="6">
    <source>
        <dbReference type="EMBL" id="PWE15508.1"/>
    </source>
</evidence>
<dbReference type="PIRSF" id="PIRSF000103">
    <property type="entry name" value="HIBADH"/>
    <property type="match status" value="1"/>
</dbReference>
<keyword evidence="1" id="KW-0560">Oxidoreductase</keyword>
<dbReference type="GO" id="GO:0050661">
    <property type="term" value="F:NADP binding"/>
    <property type="evidence" value="ECO:0007669"/>
    <property type="project" value="InterPro"/>
</dbReference>
<dbReference type="EMBL" id="QEXO01000001">
    <property type="protein sequence ID" value="PWE15508.1"/>
    <property type="molecule type" value="Genomic_DNA"/>
</dbReference>
<comment type="caution">
    <text evidence="6">The sequence shown here is derived from an EMBL/GenBank/DDBJ whole genome shotgun (WGS) entry which is preliminary data.</text>
</comment>
<dbReference type="Pfam" id="PF03446">
    <property type="entry name" value="NAD_binding_2"/>
    <property type="match status" value="1"/>
</dbReference>
<dbReference type="SUPFAM" id="SSF48179">
    <property type="entry name" value="6-phosphogluconate dehydrogenase C-terminal domain-like"/>
    <property type="match status" value="1"/>
</dbReference>
<reference evidence="6 7" key="1">
    <citation type="submission" date="2018-05" db="EMBL/GenBank/DDBJ databases">
        <title>Genome Sequence of an Efficient Indole-Degrading Bacterium, Alcaligenes sp.YBY.</title>
        <authorList>
            <person name="Yang B."/>
        </authorList>
    </citation>
    <scope>NUCLEOTIDE SEQUENCE [LARGE SCALE GENOMIC DNA]</scope>
    <source>
        <strain evidence="6 7">YBY</strain>
    </source>
</reference>
<dbReference type="Gene3D" id="1.10.1040.10">
    <property type="entry name" value="N-(1-d-carboxylethyl)-l-norvaline Dehydrogenase, domain 2"/>
    <property type="match status" value="1"/>
</dbReference>
<dbReference type="PANTHER" id="PTHR43060:SF15">
    <property type="entry name" value="3-HYDROXYISOBUTYRATE DEHYDROGENASE-LIKE 1, MITOCHONDRIAL-RELATED"/>
    <property type="match status" value="1"/>
</dbReference>
<organism evidence="6 7">
    <name type="scientific">Alcaligenes faecalis</name>
    <dbReference type="NCBI Taxonomy" id="511"/>
    <lineage>
        <taxon>Bacteria</taxon>
        <taxon>Pseudomonadati</taxon>
        <taxon>Pseudomonadota</taxon>
        <taxon>Betaproteobacteria</taxon>
        <taxon>Burkholderiales</taxon>
        <taxon>Alcaligenaceae</taxon>
        <taxon>Alcaligenes</taxon>
    </lineage>
</organism>
<evidence type="ECO:0000259" key="4">
    <source>
        <dbReference type="Pfam" id="PF03446"/>
    </source>
</evidence>
<evidence type="ECO:0000256" key="1">
    <source>
        <dbReference type="ARBA" id="ARBA00023002"/>
    </source>
</evidence>
<feature type="domain" description="3-hydroxyisobutyrate dehydrogenase-like NAD-binding" evidence="5">
    <location>
        <begin position="165"/>
        <end position="283"/>
    </location>
</feature>
<feature type="active site" evidence="3">
    <location>
        <position position="171"/>
    </location>
</feature>
<dbReference type="GO" id="GO:0051287">
    <property type="term" value="F:NAD binding"/>
    <property type="evidence" value="ECO:0007669"/>
    <property type="project" value="InterPro"/>
</dbReference>
<dbReference type="InterPro" id="IPR036291">
    <property type="entry name" value="NAD(P)-bd_dom_sf"/>
</dbReference>
<feature type="domain" description="6-phosphogluconate dehydrogenase NADP-binding" evidence="4">
    <location>
        <begin position="2"/>
        <end position="162"/>
    </location>
</feature>
<sequence>MNIGFCGLGRMGQPMVRRLLNAGHRVRIWNRSKDKAQALIEAGARWCDTPAQMAEQCEAVFLCVFDAQAVHDTVLGEQGLATVQGALQIVVDHSSIPPQATREMAVQLQQRCGADWLDAPVSGGVGGAEQGTLAIMVGGAAAQLDRVRPVLAAYSQRVTLMGAVGAGQVTKLCNQTIVATTLTAIAEALSLANDNGVDASKISEALGGGWADSILLQLFVPRMTRQDNQVKASVDTMLKDLNTVAGLASVSHTSMPVAHAAQQTYRAAHRLGLGEEDVARITQVNSYNYGE</sequence>
<evidence type="ECO:0000256" key="3">
    <source>
        <dbReference type="PIRSR" id="PIRSR000103-1"/>
    </source>
</evidence>
<dbReference type="GO" id="GO:0016491">
    <property type="term" value="F:oxidoreductase activity"/>
    <property type="evidence" value="ECO:0007669"/>
    <property type="project" value="UniProtKB-KW"/>
</dbReference>
<dbReference type="Proteomes" id="UP000245216">
    <property type="component" value="Unassembled WGS sequence"/>
</dbReference>
<dbReference type="STRING" id="511.UZ73_02985"/>
<evidence type="ECO:0000256" key="2">
    <source>
        <dbReference type="ARBA" id="ARBA00023027"/>
    </source>
</evidence>
<protein>
    <submittedName>
        <fullName evidence="6">2-hydroxy-3-oxopropionate reductase</fullName>
    </submittedName>
</protein>
<reference evidence="6 7" key="2">
    <citation type="submission" date="2018-05" db="EMBL/GenBank/DDBJ databases">
        <authorList>
            <person name="Lanie J.A."/>
            <person name="Ng W.-L."/>
            <person name="Kazmierczak K.M."/>
            <person name="Andrzejewski T.M."/>
            <person name="Davidsen T.M."/>
            <person name="Wayne K.J."/>
            <person name="Tettelin H."/>
            <person name="Glass J.I."/>
            <person name="Rusch D."/>
            <person name="Podicherti R."/>
            <person name="Tsui H.-C.T."/>
            <person name="Winkler M.E."/>
        </authorList>
    </citation>
    <scope>NUCLEOTIDE SEQUENCE [LARGE SCALE GENOMIC DNA]</scope>
    <source>
        <strain evidence="6 7">YBY</strain>
    </source>
</reference>
<evidence type="ECO:0000313" key="7">
    <source>
        <dbReference type="Proteomes" id="UP000245216"/>
    </source>
</evidence>
<dbReference type="InterPro" id="IPR029154">
    <property type="entry name" value="HIBADH-like_NADP-bd"/>
</dbReference>
<dbReference type="PANTHER" id="PTHR43060">
    <property type="entry name" value="3-HYDROXYISOBUTYRATE DEHYDROGENASE-LIKE 1, MITOCHONDRIAL-RELATED"/>
    <property type="match status" value="1"/>
</dbReference>
<dbReference type="SUPFAM" id="SSF51735">
    <property type="entry name" value="NAD(P)-binding Rossmann-fold domains"/>
    <property type="match status" value="1"/>
</dbReference>